<evidence type="ECO:0000313" key="3">
    <source>
        <dbReference type="Proteomes" id="UP000199662"/>
    </source>
</evidence>
<dbReference type="RefSeq" id="WP_019555274.1">
    <property type="nucleotide sequence ID" value="NZ_FNZK01000014.1"/>
</dbReference>
<dbReference type="AlphaFoldDB" id="A0A1H7B8J1"/>
<evidence type="ECO:0000256" key="1">
    <source>
        <dbReference type="SAM" id="Phobius"/>
    </source>
</evidence>
<proteinExistence type="predicted"/>
<organism evidence="2 3">
    <name type="scientific">Propionispira arboris</name>
    <dbReference type="NCBI Taxonomy" id="84035"/>
    <lineage>
        <taxon>Bacteria</taxon>
        <taxon>Bacillati</taxon>
        <taxon>Bacillota</taxon>
        <taxon>Negativicutes</taxon>
        <taxon>Selenomonadales</taxon>
        <taxon>Selenomonadaceae</taxon>
        <taxon>Propionispira</taxon>
    </lineage>
</organism>
<evidence type="ECO:0000313" key="2">
    <source>
        <dbReference type="EMBL" id="SEJ69705.1"/>
    </source>
</evidence>
<keyword evidence="1" id="KW-1133">Transmembrane helix</keyword>
<dbReference type="Proteomes" id="UP000199662">
    <property type="component" value="Unassembled WGS sequence"/>
</dbReference>
<keyword evidence="1" id="KW-0812">Transmembrane</keyword>
<sequence>MNLPDTLQGAIALSVIDFFLSFIFIAAIGGVLALFPWLNHLGEIKEDKY</sequence>
<keyword evidence="3" id="KW-1185">Reference proteome</keyword>
<name>A0A1H7B8J1_9FIRM</name>
<accession>A0A1H7B8J1</accession>
<gene>
    <name evidence="2" type="ORF">SAMN05660742_11419</name>
</gene>
<protein>
    <submittedName>
        <fullName evidence="2">Uncharacterized protein</fullName>
    </submittedName>
</protein>
<keyword evidence="1" id="KW-0472">Membrane</keyword>
<dbReference type="STRING" id="84035.SAMN05660742_11419"/>
<dbReference type="EMBL" id="FNZK01000014">
    <property type="protein sequence ID" value="SEJ69705.1"/>
    <property type="molecule type" value="Genomic_DNA"/>
</dbReference>
<feature type="transmembrane region" description="Helical" evidence="1">
    <location>
        <begin position="12"/>
        <end position="38"/>
    </location>
</feature>
<reference evidence="2 3" key="1">
    <citation type="submission" date="2016-10" db="EMBL/GenBank/DDBJ databases">
        <authorList>
            <person name="de Groot N.N."/>
        </authorList>
    </citation>
    <scope>NUCLEOTIDE SEQUENCE [LARGE SCALE GENOMIC DNA]</scope>
    <source>
        <strain evidence="2 3">DSM 2179</strain>
    </source>
</reference>